<keyword evidence="2" id="KW-1185">Reference proteome</keyword>
<proteinExistence type="predicted"/>
<gene>
    <name evidence="1" type="ORF">JHL16_15130</name>
</gene>
<name>A0ACC5R504_9HYPH</name>
<evidence type="ECO:0000313" key="2">
    <source>
        <dbReference type="Proteomes" id="UP000616151"/>
    </source>
</evidence>
<sequence>MSVSETPTKTDLGAKRVDAQKALAAIRPGSRIYLGTGCAAPRHLIATLESLEPGPADLEFVSFLATLVSPAAQASRYRHRSFFVGSDIRDLQAAGRLDYVPISLEEVPALLANGRLPIDVALLQVSPPDARGFVSLGVSVDLAPAVLGVARHVIAEINPAMPRTHGSSFVHIDRFDAFIDVDTPVTEYRHPPAGETADRVARYIAAIIEDGSTLQIGLGRVPNEALHHITDRRDLGIHSDVITDGIMSLVEAGVVTGRRKTLHRDRIVTSYCLGTRRLYDFVHDNPRFDFQPIEEVCDPRAIAANHRMVSITQAFAIDLTGQVCVDQLDGQFYGGLSTQAAFIRGAARSPGGKPIVCLASTTEDDASRIKPLLAAGDGVGIARSDVHYVVTEYGIAYLFGKSIRERALAMIEVAHPDHRDALVEAARQLGYVPREQYLASHNAYPVQEERRQTFANGAELLIRPAHAADADALRSLFHLLSPDDVYTRFFRRVRSLSYQDLQTLCNVNHETQVAFLAVTGPRENEVVVGSGCYFLNATTNLAEVAYMVAPDWQGQGLGTALQTRLQEYAMARGVKGFVAEILANNARMVRLAANAPGVATTERDGDTIQVTILFSDRAAARPAKPDAEEKPAKDPPKRKARRPSK</sequence>
<evidence type="ECO:0000313" key="1">
    <source>
        <dbReference type="EMBL" id="MBK1867690.1"/>
    </source>
</evidence>
<accession>A0ACC5R504</accession>
<organism evidence="1 2">
    <name type="scientific">Taklimakanibacter albus</name>
    <dbReference type="NCBI Taxonomy" id="2800327"/>
    <lineage>
        <taxon>Bacteria</taxon>
        <taxon>Pseudomonadati</taxon>
        <taxon>Pseudomonadota</taxon>
        <taxon>Alphaproteobacteria</taxon>
        <taxon>Hyphomicrobiales</taxon>
        <taxon>Aestuariivirgaceae</taxon>
        <taxon>Taklimakanibacter</taxon>
    </lineage>
</organism>
<protein>
    <submittedName>
        <fullName evidence="1">GNAT family N-acetyltransferase</fullName>
    </submittedName>
</protein>
<dbReference type="EMBL" id="JAENHL010000007">
    <property type="protein sequence ID" value="MBK1867690.1"/>
    <property type="molecule type" value="Genomic_DNA"/>
</dbReference>
<comment type="caution">
    <text evidence="1">The sequence shown here is derived from an EMBL/GenBank/DDBJ whole genome shotgun (WGS) entry which is preliminary data.</text>
</comment>
<dbReference type="Proteomes" id="UP000616151">
    <property type="component" value="Unassembled WGS sequence"/>
</dbReference>
<reference evidence="1" key="1">
    <citation type="submission" date="2021-01" db="EMBL/GenBank/DDBJ databases">
        <authorList>
            <person name="Sun Q."/>
        </authorList>
    </citation>
    <scope>NUCLEOTIDE SEQUENCE</scope>
    <source>
        <strain evidence="1">YIM B02566</strain>
    </source>
</reference>